<dbReference type="GO" id="GO:0051082">
    <property type="term" value="F:unfolded protein binding"/>
    <property type="evidence" value="ECO:0007669"/>
    <property type="project" value="InterPro"/>
</dbReference>
<dbReference type="PROSITE" id="PS01186">
    <property type="entry name" value="EGF_2"/>
    <property type="match status" value="1"/>
</dbReference>
<evidence type="ECO:0000256" key="8">
    <source>
        <dbReference type="ARBA" id="ARBA00022692"/>
    </source>
</evidence>
<evidence type="ECO:0000256" key="7">
    <source>
        <dbReference type="ARBA" id="ARBA00022674"/>
    </source>
</evidence>
<dbReference type="PANTHER" id="PTHR10740">
    <property type="entry name" value="TRANSFORMING GROWTH FACTOR ALPHA"/>
    <property type="match status" value="1"/>
</dbReference>
<feature type="domain" description="EGF-like" evidence="20">
    <location>
        <begin position="113"/>
        <end position="153"/>
    </location>
</feature>
<evidence type="ECO:0000256" key="11">
    <source>
        <dbReference type="ARBA" id="ARBA00023030"/>
    </source>
</evidence>
<dbReference type="GO" id="GO:0005154">
    <property type="term" value="F:epidermal growth factor receptor binding"/>
    <property type="evidence" value="ECO:0007669"/>
    <property type="project" value="TreeGrafter"/>
</dbReference>
<feature type="region of interest" description="Disordered" evidence="17">
    <location>
        <begin position="88"/>
        <end position="116"/>
    </location>
</feature>
<keyword evidence="6 15" id="KW-0245">EGF-like domain</keyword>
<feature type="disulfide bond" evidence="15">
    <location>
        <begin position="143"/>
        <end position="152"/>
    </location>
</feature>
<keyword evidence="8 18" id="KW-0812">Transmembrane</keyword>
<dbReference type="InterPro" id="IPR002777">
    <property type="entry name" value="PFD_beta-like"/>
</dbReference>
<dbReference type="GO" id="GO:0008201">
    <property type="term" value="F:heparin binding"/>
    <property type="evidence" value="ECO:0007669"/>
    <property type="project" value="UniProtKB-KW"/>
</dbReference>
<dbReference type="FunFam" id="2.10.25.10:FF:000158">
    <property type="entry name" value="proheparin-binding EGF-like growth factor"/>
    <property type="match status" value="1"/>
</dbReference>
<keyword evidence="4" id="KW-1003">Cell membrane</keyword>
<evidence type="ECO:0000256" key="13">
    <source>
        <dbReference type="ARBA" id="ARBA00023157"/>
    </source>
</evidence>
<evidence type="ECO:0000256" key="1">
    <source>
        <dbReference type="ARBA" id="ARBA00004239"/>
    </source>
</evidence>
<proteinExistence type="inferred from homology"/>
<dbReference type="GO" id="GO:0005886">
    <property type="term" value="C:plasma membrane"/>
    <property type="evidence" value="ECO:0007669"/>
    <property type="project" value="UniProtKB-SubCell"/>
</dbReference>
<dbReference type="EMBL" id="SCEB01000335">
    <property type="protein sequence ID" value="RXM99604.1"/>
    <property type="molecule type" value="Genomic_DNA"/>
</dbReference>
<keyword evidence="7" id="KW-0358">Heparin-binding</keyword>
<keyword evidence="11" id="KW-0339">Growth factor</keyword>
<dbReference type="InterPro" id="IPR000742">
    <property type="entry name" value="EGF"/>
</dbReference>
<organism evidence="21 22">
    <name type="scientific">Acipenser ruthenus</name>
    <name type="common">Sterlet sturgeon</name>
    <dbReference type="NCBI Taxonomy" id="7906"/>
    <lineage>
        <taxon>Eukaryota</taxon>
        <taxon>Metazoa</taxon>
        <taxon>Chordata</taxon>
        <taxon>Craniata</taxon>
        <taxon>Vertebrata</taxon>
        <taxon>Euteleostomi</taxon>
        <taxon>Actinopterygii</taxon>
        <taxon>Chondrostei</taxon>
        <taxon>Acipenseriformes</taxon>
        <taxon>Acipenseridae</taxon>
        <taxon>Acipenser</taxon>
    </lineage>
</organism>
<comment type="caution">
    <text evidence="21">The sequence shown here is derived from an EMBL/GenBank/DDBJ whole genome shotgun (WGS) entry which is preliminary data.</text>
</comment>
<dbReference type="GO" id="GO:0008284">
    <property type="term" value="P:positive regulation of cell population proliferation"/>
    <property type="evidence" value="ECO:0007669"/>
    <property type="project" value="TreeGrafter"/>
</dbReference>
<gene>
    <name evidence="21" type="ORF">EOD39_11154</name>
</gene>
<reference evidence="21 22" key="1">
    <citation type="submission" date="2019-01" db="EMBL/GenBank/DDBJ databases">
        <title>Draft Genome and Complete Hox-Cluster Characterization of the Sterlet Sturgeon (Acipenser ruthenus).</title>
        <authorList>
            <person name="Wei Q."/>
        </authorList>
    </citation>
    <scope>NUCLEOTIDE SEQUENCE [LARGE SCALE GENOMIC DNA]</scope>
    <source>
        <strain evidence="21">WHYD16114868_AA</strain>
        <tissue evidence="21">Blood</tissue>
    </source>
</reference>
<dbReference type="GO" id="GO:0008083">
    <property type="term" value="F:growth factor activity"/>
    <property type="evidence" value="ECO:0007669"/>
    <property type="project" value="UniProtKB-KW"/>
</dbReference>
<feature type="compositionally biased region" description="Basic residues" evidence="17">
    <location>
        <begin position="100"/>
        <end position="113"/>
    </location>
</feature>
<dbReference type="SUPFAM" id="SSF57196">
    <property type="entry name" value="EGF/Laminin"/>
    <property type="match status" value="1"/>
</dbReference>
<evidence type="ECO:0000256" key="15">
    <source>
        <dbReference type="PROSITE-ProRule" id="PRU00076"/>
    </source>
</evidence>
<evidence type="ECO:0000256" key="12">
    <source>
        <dbReference type="ARBA" id="ARBA00023136"/>
    </source>
</evidence>
<feature type="coiled-coil region" evidence="16">
    <location>
        <begin position="203"/>
        <end position="237"/>
    </location>
</feature>
<comment type="subcellular location">
    <subcellularLocation>
        <location evidence="2">Cell membrane</location>
        <topology evidence="2">Single-pass type I membrane protein</topology>
    </subcellularLocation>
    <subcellularLocation>
        <location evidence="1">Secreted</location>
        <location evidence="1">Extracellular space</location>
    </subcellularLocation>
</comment>
<keyword evidence="13 15" id="KW-1015">Disulfide bond</keyword>
<evidence type="ECO:0000256" key="2">
    <source>
        <dbReference type="ARBA" id="ARBA00004251"/>
    </source>
</evidence>
<dbReference type="GO" id="GO:0007173">
    <property type="term" value="P:epidermal growth factor receptor signaling pathway"/>
    <property type="evidence" value="ECO:0007669"/>
    <property type="project" value="TreeGrafter"/>
</dbReference>
<dbReference type="AlphaFoldDB" id="A0A662YSK8"/>
<keyword evidence="10 18" id="KW-1133">Transmembrane helix</keyword>
<dbReference type="Gene3D" id="1.10.287.370">
    <property type="match status" value="1"/>
</dbReference>
<feature type="transmembrane region" description="Helical" evidence="18">
    <location>
        <begin position="171"/>
        <end position="193"/>
    </location>
</feature>
<dbReference type="GO" id="GO:0006457">
    <property type="term" value="P:protein folding"/>
    <property type="evidence" value="ECO:0007669"/>
    <property type="project" value="InterPro"/>
</dbReference>
<evidence type="ECO:0000256" key="3">
    <source>
        <dbReference type="ARBA" id="ARBA00008045"/>
    </source>
</evidence>
<evidence type="ECO:0000256" key="6">
    <source>
        <dbReference type="ARBA" id="ARBA00022536"/>
    </source>
</evidence>
<evidence type="ECO:0000313" key="22">
    <source>
        <dbReference type="Proteomes" id="UP000289886"/>
    </source>
</evidence>
<dbReference type="Proteomes" id="UP000289886">
    <property type="component" value="Unassembled WGS sequence"/>
</dbReference>
<evidence type="ECO:0000256" key="14">
    <source>
        <dbReference type="ARBA" id="ARBA00040098"/>
    </source>
</evidence>
<evidence type="ECO:0000256" key="16">
    <source>
        <dbReference type="SAM" id="Coils"/>
    </source>
</evidence>
<dbReference type="GO" id="GO:0005615">
    <property type="term" value="C:extracellular space"/>
    <property type="evidence" value="ECO:0007669"/>
    <property type="project" value="TreeGrafter"/>
</dbReference>
<protein>
    <recommendedName>
        <fullName evidence="14">Proheparin-binding EGF-like growth factor</fullName>
    </recommendedName>
</protein>
<keyword evidence="16" id="KW-0175">Coiled coil</keyword>
<evidence type="ECO:0000259" key="20">
    <source>
        <dbReference type="PROSITE" id="PS50026"/>
    </source>
</evidence>
<evidence type="ECO:0000256" key="17">
    <source>
        <dbReference type="SAM" id="MobiDB-lite"/>
    </source>
</evidence>
<name>A0A662YSK8_ACIRT</name>
<evidence type="ECO:0000256" key="19">
    <source>
        <dbReference type="SAM" id="SignalP"/>
    </source>
</evidence>
<evidence type="ECO:0000256" key="18">
    <source>
        <dbReference type="SAM" id="Phobius"/>
    </source>
</evidence>
<evidence type="ECO:0000256" key="4">
    <source>
        <dbReference type="ARBA" id="ARBA00022475"/>
    </source>
</evidence>
<evidence type="ECO:0000313" key="21">
    <source>
        <dbReference type="EMBL" id="RXM99604.1"/>
    </source>
</evidence>
<dbReference type="PROSITE" id="PS50026">
    <property type="entry name" value="EGF_3"/>
    <property type="match status" value="1"/>
</dbReference>
<comment type="caution">
    <text evidence="15">Lacks conserved residue(s) required for the propagation of feature annotation.</text>
</comment>
<evidence type="ECO:0000256" key="10">
    <source>
        <dbReference type="ARBA" id="ARBA00022989"/>
    </source>
</evidence>
<evidence type="ECO:0000256" key="5">
    <source>
        <dbReference type="ARBA" id="ARBA00022525"/>
    </source>
</evidence>
<dbReference type="InterPro" id="IPR009053">
    <property type="entry name" value="Prefoldin"/>
</dbReference>
<keyword evidence="5" id="KW-0964">Secreted</keyword>
<keyword evidence="9 19" id="KW-0732">Signal</keyword>
<sequence length="370" mass="41942">MTRVTVALVLFHAAVFCSLVKGAAIERFETDMSPSVESKEALSNKIIGDDDYGYYYDSSKELEYEEEPWSGDYDVEFPRVAFSTKPLDQSAPLNQEQDKKRKGMGKKKGKGKKRDPCQRKYKDFCIHGECKYIRDLKAPSCICQQGYVGERCHLFSLPVVKNKDSYDRTTALAVVAVVLSSVCLIGIAALLALRFHKRGAYDVENEEKAFAELQAKVMDTQQKAKLADLQIEQLNRMKKHAHLTDSEVTTLPDKTRMYEGVGRMFILQSKEVIHNQLLEKQKGADEKIKEHETCCSVPVGQRLNRIPYMDRVEAAPLLNPGTYQLFNQPVTLLSVKMSDRQEEKHPFKELASSFNLHSVVQICFSLLGTI</sequence>
<keyword evidence="12 18" id="KW-0472">Membrane</keyword>
<dbReference type="Gene3D" id="2.10.25.10">
    <property type="entry name" value="Laminin"/>
    <property type="match status" value="1"/>
</dbReference>
<feature type="signal peptide" evidence="19">
    <location>
        <begin position="1"/>
        <end position="22"/>
    </location>
</feature>
<accession>A0A662YSK8</accession>
<dbReference type="Pfam" id="PF01920">
    <property type="entry name" value="Prefoldin_2"/>
    <property type="match status" value="1"/>
</dbReference>
<dbReference type="SUPFAM" id="SSF46579">
    <property type="entry name" value="Prefoldin"/>
    <property type="match status" value="1"/>
</dbReference>
<dbReference type="CDD" id="cd23164">
    <property type="entry name" value="Prefoldin_1"/>
    <property type="match status" value="1"/>
</dbReference>
<keyword evidence="22" id="KW-1185">Reference proteome</keyword>
<feature type="chain" id="PRO_5024982600" description="Proheparin-binding EGF-like growth factor" evidence="19">
    <location>
        <begin position="23"/>
        <end position="370"/>
    </location>
</feature>
<dbReference type="PROSITE" id="PS00022">
    <property type="entry name" value="EGF_1"/>
    <property type="match status" value="1"/>
</dbReference>
<evidence type="ECO:0000256" key="9">
    <source>
        <dbReference type="ARBA" id="ARBA00022729"/>
    </source>
</evidence>
<dbReference type="GO" id="GO:0016272">
    <property type="term" value="C:prefoldin complex"/>
    <property type="evidence" value="ECO:0007669"/>
    <property type="project" value="InterPro"/>
</dbReference>
<comment type="similarity">
    <text evidence="3">Belongs to the prefoldin subunit beta family.</text>
</comment>
<dbReference type="PANTHER" id="PTHR10740:SF4">
    <property type="entry name" value="PROHEPARIN-BINDING EGF-LIKE GROWTH FACTOR"/>
    <property type="match status" value="1"/>
</dbReference>